<sequence>MATPSQSRSSGKGEDDNFEWCQTIERRQLANERQLKALLQETERLREENVVLRIQAQHQGLFDEPFPETCNVRPHEPHTPMPRAPREESSDSTHFSAKKQRDRRPQLSNSMRARLGPPEPGRSRPPVATTWTPRPDPMVSPMVQNVPPHRDPMVTPTMRNVHSHPAIQQAGGNLPNEPPIGSISRRLDDMLSTPFYSHIIHYEPPRDSSYQSFPYTMEPTIPSITSCTIDSFMTLDIGNDALLCKGPVRSFRGQYLCSARHKQNISTLQNIKMQDKESLREFVSGWPSRTSSRGLQHGCCPIDLQAKQLGAARKGIPNLQTSQDHPTGGRKGQGLSDFKWPRPIETDPSTRDRSRRCAFHKDHGHTTETCRALQYLVERLIKAGHLKQYLRSDTRGRDVPQHHNPGAPRAPAAPKVVINYINGGPSDEEYDSRRKRQKLLRAASIRERINSIRPGLTGEGPRPIDGTIIFPLVDPTRTLQPHRDALILSLEIGTSMCGVSWLTQATRPILYKHRSLATMGHRLTGLENPGRILSGGSTDRQPHPWRHYTAGRTWLHYMKAIPSTYHQMHEEQEPAKRKDFPLGPVIHVINSNYWVRRTKTPGSRSLTNNPNFGRKYSPHERQFPHDVRRNADHTKRPQTKHDIFAWTHSDMKGIHPSIVSHKLNVFSTARPVRQKIRRFHPDRQNVIRSEIDKLLEPDSSEKYIIRIVGKRSNGTQKRRKMASLCRLHQFNNACPKDSFPLPRIDQIVDSTSGQGMPSFLDTFSGYHQILMSPDDEERQLHNATRPLLLQSHAIRTQKCWRHLSKIDD</sequence>
<reference evidence="3 4" key="1">
    <citation type="journal article" date="2018" name="PLoS Genet.">
        <title>Population sequencing reveals clonal diversity and ancestral inbreeding in the grapevine cultivar Chardonnay.</title>
        <authorList>
            <person name="Roach M.J."/>
            <person name="Johnson D.L."/>
            <person name="Bohlmann J."/>
            <person name="van Vuuren H.J."/>
            <person name="Jones S.J."/>
            <person name="Pretorius I.S."/>
            <person name="Schmidt S.A."/>
            <person name="Borneman A.R."/>
        </authorList>
    </citation>
    <scope>NUCLEOTIDE SEQUENCE [LARGE SCALE GENOMIC DNA]</scope>
    <source>
        <strain evidence="4">cv. Chardonnay</strain>
        <tissue evidence="3">Leaf</tissue>
    </source>
</reference>
<dbReference type="InterPro" id="IPR043128">
    <property type="entry name" value="Rev_trsase/Diguanyl_cyclase"/>
</dbReference>
<evidence type="ECO:0000256" key="2">
    <source>
        <dbReference type="SAM" id="MobiDB-lite"/>
    </source>
</evidence>
<gene>
    <name evidence="3" type="ORF">CK203_021792</name>
</gene>
<evidence type="ECO:0000313" key="4">
    <source>
        <dbReference type="Proteomes" id="UP000288805"/>
    </source>
</evidence>
<keyword evidence="1" id="KW-0175">Coiled coil</keyword>
<accession>A0A438J4Y5</accession>
<dbReference type="SUPFAM" id="SSF56672">
    <property type="entry name" value="DNA/RNA polymerases"/>
    <property type="match status" value="1"/>
</dbReference>
<dbReference type="Proteomes" id="UP000288805">
    <property type="component" value="Unassembled WGS sequence"/>
</dbReference>
<proteinExistence type="predicted"/>
<comment type="caution">
    <text evidence="3">The sequence shown here is derived from an EMBL/GenBank/DDBJ whole genome shotgun (WGS) entry which is preliminary data.</text>
</comment>
<dbReference type="Gene3D" id="3.30.70.270">
    <property type="match status" value="1"/>
</dbReference>
<organism evidence="3 4">
    <name type="scientific">Vitis vinifera</name>
    <name type="common">Grape</name>
    <dbReference type="NCBI Taxonomy" id="29760"/>
    <lineage>
        <taxon>Eukaryota</taxon>
        <taxon>Viridiplantae</taxon>
        <taxon>Streptophyta</taxon>
        <taxon>Embryophyta</taxon>
        <taxon>Tracheophyta</taxon>
        <taxon>Spermatophyta</taxon>
        <taxon>Magnoliopsida</taxon>
        <taxon>eudicotyledons</taxon>
        <taxon>Gunneridae</taxon>
        <taxon>Pentapetalae</taxon>
        <taxon>rosids</taxon>
        <taxon>Vitales</taxon>
        <taxon>Vitaceae</taxon>
        <taxon>Viteae</taxon>
        <taxon>Vitis</taxon>
    </lineage>
</organism>
<feature type="compositionally biased region" description="Basic and acidic residues" evidence="2">
    <location>
        <begin position="339"/>
        <end position="352"/>
    </location>
</feature>
<dbReference type="InterPro" id="IPR043502">
    <property type="entry name" value="DNA/RNA_pol_sf"/>
</dbReference>
<feature type="compositionally biased region" description="Basic and acidic residues" evidence="2">
    <location>
        <begin position="73"/>
        <end position="91"/>
    </location>
</feature>
<dbReference type="EMBL" id="QGNW01000063">
    <property type="protein sequence ID" value="RVX04022.1"/>
    <property type="molecule type" value="Genomic_DNA"/>
</dbReference>
<feature type="region of interest" description="Disordered" evidence="2">
    <location>
        <begin position="600"/>
        <end position="620"/>
    </location>
</feature>
<dbReference type="PANTHER" id="PTHR24559:SF444">
    <property type="entry name" value="REVERSE TRANSCRIPTASE DOMAIN-CONTAINING PROTEIN"/>
    <property type="match status" value="1"/>
</dbReference>
<dbReference type="AlphaFoldDB" id="A0A438J4Y5"/>
<evidence type="ECO:0000256" key="1">
    <source>
        <dbReference type="SAM" id="Coils"/>
    </source>
</evidence>
<feature type="compositionally biased region" description="Polar residues" evidence="2">
    <location>
        <begin position="600"/>
        <end position="611"/>
    </location>
</feature>
<evidence type="ECO:0000313" key="3">
    <source>
        <dbReference type="EMBL" id="RVX04022.1"/>
    </source>
</evidence>
<feature type="region of interest" description="Disordered" evidence="2">
    <location>
        <begin position="317"/>
        <end position="354"/>
    </location>
</feature>
<protein>
    <recommendedName>
        <fullName evidence="5">Transposon Ty3-I Gag-Pol polyprotein</fullName>
    </recommendedName>
</protein>
<evidence type="ECO:0008006" key="5">
    <source>
        <dbReference type="Google" id="ProtNLM"/>
    </source>
</evidence>
<name>A0A438J4Y5_VITVI</name>
<dbReference type="InterPro" id="IPR053134">
    <property type="entry name" value="RNA-dir_DNA_polymerase"/>
</dbReference>
<feature type="coiled-coil region" evidence="1">
    <location>
        <begin position="28"/>
        <end position="55"/>
    </location>
</feature>
<dbReference type="PANTHER" id="PTHR24559">
    <property type="entry name" value="TRANSPOSON TY3-I GAG-POL POLYPROTEIN"/>
    <property type="match status" value="1"/>
</dbReference>
<feature type="region of interest" description="Disordered" evidence="2">
    <location>
        <begin position="64"/>
        <end position="139"/>
    </location>
</feature>